<name>A0ABW4FLY7_9PSEU</name>
<evidence type="ECO:0000256" key="1">
    <source>
        <dbReference type="SAM" id="MobiDB-lite"/>
    </source>
</evidence>
<dbReference type="EMBL" id="JBHUCP010000012">
    <property type="protein sequence ID" value="MFD1531516.1"/>
    <property type="molecule type" value="Genomic_DNA"/>
</dbReference>
<comment type="caution">
    <text evidence="2">The sequence shown here is derived from an EMBL/GenBank/DDBJ whole genome shotgun (WGS) entry which is preliminary data.</text>
</comment>
<gene>
    <name evidence="2" type="ORF">ACFSCY_18940</name>
</gene>
<reference evidence="3" key="1">
    <citation type="journal article" date="2019" name="Int. J. Syst. Evol. Microbiol.">
        <title>The Global Catalogue of Microorganisms (GCM) 10K type strain sequencing project: providing services to taxonomists for standard genome sequencing and annotation.</title>
        <authorList>
            <consortium name="The Broad Institute Genomics Platform"/>
            <consortium name="The Broad Institute Genome Sequencing Center for Infectious Disease"/>
            <person name="Wu L."/>
            <person name="Ma J."/>
        </authorList>
    </citation>
    <scope>NUCLEOTIDE SEQUENCE [LARGE SCALE GENOMIC DNA]</scope>
    <source>
        <strain evidence="3">JCM 12165</strain>
    </source>
</reference>
<proteinExistence type="predicted"/>
<organism evidence="2 3">
    <name type="scientific">Pseudonocardia aurantiaca</name>
    <dbReference type="NCBI Taxonomy" id="75290"/>
    <lineage>
        <taxon>Bacteria</taxon>
        <taxon>Bacillati</taxon>
        <taxon>Actinomycetota</taxon>
        <taxon>Actinomycetes</taxon>
        <taxon>Pseudonocardiales</taxon>
        <taxon>Pseudonocardiaceae</taxon>
        <taxon>Pseudonocardia</taxon>
    </lineage>
</organism>
<dbReference type="InterPro" id="IPR007995">
    <property type="entry name" value="DUF742"/>
</dbReference>
<protein>
    <submittedName>
        <fullName evidence="2">DUF742 domain-containing protein</fullName>
    </submittedName>
</protein>
<dbReference type="RefSeq" id="WP_343978739.1">
    <property type="nucleotide sequence ID" value="NZ_BAAAJG010000010.1"/>
</dbReference>
<dbReference type="PANTHER" id="PTHR36221:SF1">
    <property type="entry name" value="DUF742 DOMAIN-CONTAINING PROTEIN"/>
    <property type="match status" value="1"/>
</dbReference>
<accession>A0ABW4FLY7</accession>
<keyword evidence="3" id="KW-1185">Reference proteome</keyword>
<evidence type="ECO:0000313" key="2">
    <source>
        <dbReference type="EMBL" id="MFD1531516.1"/>
    </source>
</evidence>
<sequence length="143" mass="15058">MTPPSHEPDADDEPLARPFLAASGRHPVEPADSAAAQEVRPYVVTAGRTHGGPDVSLESLVVVTPEGRHAHASFEAAQVLRLCEQRQSVAEVSAYLCLPIGVVRVLVADLIGAGLLTATAPPARRLADDVDFLERLVLGVNAL</sequence>
<evidence type="ECO:0000313" key="3">
    <source>
        <dbReference type="Proteomes" id="UP001597145"/>
    </source>
</evidence>
<dbReference type="Proteomes" id="UP001597145">
    <property type="component" value="Unassembled WGS sequence"/>
</dbReference>
<feature type="region of interest" description="Disordered" evidence="1">
    <location>
        <begin position="1"/>
        <end position="36"/>
    </location>
</feature>
<dbReference type="PANTHER" id="PTHR36221">
    <property type="entry name" value="DUF742 DOMAIN-CONTAINING PROTEIN"/>
    <property type="match status" value="1"/>
</dbReference>
<dbReference type="Pfam" id="PF05331">
    <property type="entry name" value="DUF742"/>
    <property type="match status" value="1"/>
</dbReference>